<proteinExistence type="predicted"/>
<comment type="caution">
    <text evidence="1">The sequence shown here is derived from an EMBL/GenBank/DDBJ whole genome shotgun (WGS) entry which is preliminary data.</text>
</comment>
<gene>
    <name evidence="1" type="ORF">TWF730_011151</name>
</gene>
<dbReference type="AlphaFoldDB" id="A0AAV9UJV3"/>
<protein>
    <recommendedName>
        <fullName evidence="3">F-box domain-containing protein</fullName>
    </recommendedName>
</protein>
<reference evidence="1 2" key="1">
    <citation type="submission" date="2019-10" db="EMBL/GenBank/DDBJ databases">
        <authorList>
            <person name="Palmer J.M."/>
        </authorList>
    </citation>
    <scope>NUCLEOTIDE SEQUENCE [LARGE SCALE GENOMIC DNA]</scope>
    <source>
        <strain evidence="1 2">TWF730</strain>
    </source>
</reference>
<organism evidence="1 2">
    <name type="scientific">Orbilia blumenaviensis</name>
    <dbReference type="NCBI Taxonomy" id="1796055"/>
    <lineage>
        <taxon>Eukaryota</taxon>
        <taxon>Fungi</taxon>
        <taxon>Dikarya</taxon>
        <taxon>Ascomycota</taxon>
        <taxon>Pezizomycotina</taxon>
        <taxon>Orbiliomycetes</taxon>
        <taxon>Orbiliales</taxon>
        <taxon>Orbiliaceae</taxon>
        <taxon>Orbilia</taxon>
    </lineage>
</organism>
<dbReference type="EMBL" id="JAVHNS010000009">
    <property type="protein sequence ID" value="KAK6343561.1"/>
    <property type="molecule type" value="Genomic_DNA"/>
</dbReference>
<evidence type="ECO:0000313" key="2">
    <source>
        <dbReference type="Proteomes" id="UP001373714"/>
    </source>
</evidence>
<accession>A0AAV9UJV3</accession>
<dbReference type="Proteomes" id="UP001373714">
    <property type="component" value="Unassembled WGS sequence"/>
</dbReference>
<evidence type="ECO:0000313" key="1">
    <source>
        <dbReference type="EMBL" id="KAK6343561.1"/>
    </source>
</evidence>
<evidence type="ECO:0008006" key="3">
    <source>
        <dbReference type="Google" id="ProtNLM"/>
    </source>
</evidence>
<name>A0AAV9UJV3_9PEZI</name>
<keyword evidence="2" id="KW-1185">Reference proteome</keyword>
<sequence>MVLQSLSLDIKLGIAAQLTSTEDLISLSQCCKEFRFVKDCTAVRRTVFENETEDNITPQVIALWNAIRLRSCQQEQSAKENAPSKKGDVAVETAFVYETRQDMLSSIPAVSELRRTIRWFTVKFFEHHMNKRSEEVVPTKAEISRVDFAFATLWFWMELSQIEERNHLFLVRSVIAPFVAFVRQNGSESDSTVMLLAYRFIRSKIANLSQLRLDNQHFDRKVVADILQFSPCPTRYVRVGVPNLAMMKLGLNGVRNLMMGRPAERLAQLKEILPHPLRSLSFPYDEEQLYDYFKAHIGAYRRPSGTTLARRPLWSHRDSVYLYEEAVWNQLGLDLSLVIWDDQRLSGWGFCRAGLTTRGKYLKRGSGEWVALQEMRAERGRLCTRCVPSWSCYYQFQASGRLERQG</sequence>